<feature type="compositionally biased region" description="Gly residues" evidence="2">
    <location>
        <begin position="1703"/>
        <end position="1721"/>
    </location>
</feature>
<feature type="region of interest" description="Disordered" evidence="2">
    <location>
        <begin position="1542"/>
        <end position="1572"/>
    </location>
</feature>
<sequence length="4636" mass="447169">MSLPGELRVPDELDAQCDGPACRGGFAGRLDIAALLEEQLILPEGVDCLDGDPAVLDQLFDLARAKSEPALGAHALRPVRDPFKDHLLAWLHAAEAFHPEAFALMQDLLLVADSALGLASLALNAVAVWCFWQHGCTGVAIAGAVLLLAHYPASAALLALQLKGHHRASAWLAVPLYDLAAMAALPPLQRRWRRWADRRRLFRRWPRLAEAELWLWQYRALRQVVMALLHALPIAVLMVVGLASVKHTAAVPLPGWKMGVAAAAAATAAAAAALWLGEAALNARWGGQMSLLSYLGLALRLRGSKKLPYEWQSQLAEQRLNIKPDAPDFVELSRLQRCQILRLALMRPHFTVSNAATHPRPPPRVQHHRKSSAAGSASGAAAAEAGAGGGRGGQELALTSEGCWRSPGAAAGCGHAVAGCGAAVLALRAAFAKVPGCGLMCAPGAKAARRGSGGSDSGSDSDGRRPQAPPSACLLLTTKGAVKAAVELMQGPLAAARYSLMAHARPAAGSSSGGAGACAGGGAAGGADAGAGGPSGEFGVNLVSFVDAAACKHCCKLLDMVVRQGLQSLMLCDSKLPLDFFGVLTGYLPSPKCVLRKLVLKDVMGSGISTLCMLCDALSHNSSVTSLDLSNNQLWGLRGAKELRAMLRRNGGLRTLLVPFCNIASPGAIEILKGAAENATLAVIDLSQNHVGDDTPDWADLYAAAAAAAAEKGAAAAAAGPGGAGGAAGPRNGVMREIDLSFNWVQESLAAWTASLLEMFPTLTRLLLNHNSDAAASRVVSRAATPRTMTPRTLTPRTLTPSNLRPASVTASAAAAGGGGAAALPSPAALQQAPSSSMLSPTVSERLAALPMAGGGGGGGGVGAGAMLALRQSNYSVASAADWQNQLHSQYGAAPPLPPWATGGGGGGGGGGGAGDAPSRSRGQHLITHLELYTLSRTAGAGGGGGAAGLTSFGAATALLRRSLARASGGAVGAAPQSGGGGGGGIGGGGGGLSGSLGRVAARMVSAWTTKRSGNCGAGGGDGPSGSGAAGGLGGGGTTSGALVSSNGGSGPLLSQSTAPMLGSTTGAAAAAAAAAAGRPANSLWVAVAAMERLDLRGLPFPAWWARSAAKPSSVVIDDSQVYDDGVGGGGGGGGGGALAAAPAPMAVMELPLGVVRMLESGLSQGMLVVDLTSPDLRCASRAVQLAAVYLALQHATHITISNAPRAAGPGAGPASLAAAQQQQLQSIMAAAALNPLAGGGAGANLALLRSSTSSFARANSGTAGFGGPWYGGAAGGRLHSETGQYTGGGGGGAVGLPQLSPRYGSVATSGTANTVAAAAAALGGGGGSSHLTASGSYRSGAGAVGPVGPLTAAALLPASLAAAPADGAAATAAWLGAGGAAGGASSRLSQTRRNAELASGGGVNVPSISSLHRFAMQRSGSSVSNSGGGWPPVPPVGLTAAGAGAGAASLAPPPPAVRHSMQPHGTVHAGAVQQQQQQPPHMFHSHYVVGPGAASGRFMPAGPAGLNPYHTPAPWYLGSGGGSGIYSGGAGSGVIPTFPIPGQSALMQSQPGSTYGGPSGSRVGGDVEKGPAVNDTAAAAAGAQAAADGADSHGGSGDVSLPGMAAAASSQSRGNAKADGAAAGATTASSTSACIHMQVPSAAAAAATAVAERRRQRQLRRGGGDLDISTAGLFVIGGSSRGADNSGSDGNGAGEDASMRGEGTGTDPGGDTCGDTGGDTGGEEADVAGLVQRARGSGRASSAGAFASAPAGSSCKQLRAGASGGLDSADEEEALLASISHVVVTGGTRGSGERGSGPGGGSSRPSGGSGGGRIAIAAGGPQISLAPGLAELPRFSDVGGVGGGSALTTIDAIFGTDTAVSGISPFMAKVGAGVSTSCNINLSVEHLACGGGGAGRDAEGEGDGDAALLTMPMLRMRPPSAAAAAPAHLRHERQPLASPLQSSVRALLETDDRDVYGDGDTGTDADGDGAAGAEEADGAAAVLPSTAKRMAMGSAPPLLARAAARAAAAAAAAAGAGGSDDLADLRRALAPRISDAVAGGGEPASGRASSALTAGAGGVASGPSQGPLGGPIGGGDGGRAVYGVSAAAMIGNTTSGTLGSSLLLESDMGLEMIEAGIAMLRAGSTDGMRRTAPRGPHGAAAAAVAGSNAARLRALSPGGPSTAGALDAASESLSCLTLDGSETMSGSAAVIAAAAAGAAAATPTQRQAASTRSRVGSPASPPPAGQGAAAIVTIDAARPAVLGAVGDLLTTGLIAAGSSGASTGAPAAARPGSAAAAGSLPFPGSNTGSSSNAPASAGAARESAGQRSSFSFAPFRRSSTDVQGMTAAQQQHVQALMVAAAAPLLVAAQALPSNGQADADADAAVVTAAAARGQGNADNSSSNSNSGGTFSPEANVVMYINAAGSLRASGGMVVPWVKGRRGSSDAGTGGAGSSPTALLPPPLPRSTSPAPIVSAPAGGCGAGSDASDSAAAGAGAVGGSPINAEVISGVLPMVVTPVLAPPTMKAGSISNGSAMAALASLVAAAATPSSLANSGSAAGASTAEAMAQLVAAAAAALDSIRWEDNRAAGGGSSTGGGGGAAAGGGVERRGSGWRGSGAAGGGGAEAAPMEDEYVESELDISFRAEAEAYAALRSLRNTSHTLASGGNGYGSGEGAGSSGGGAGVIAPRMLSDLLQAGQLQQLQALSRQHQAALVEALAARQGQGQQGPAPRQAQTGEQLAQPPQQQQQQLEGLQAPLAAAAACAERDSGDGAQTPNAASAAAKSHGLPAEPPAAAASAPAPSGTNGADDSLRPPPALAAAAVPETAALRPAGRGKPPAGDGPAAALGLAAMRFRSENGDVRVRSALPGGGGGGGGGGAGSRTDSAAVAAAGLPASLSSHRGSARLAPALLAMTSGMGVGVPVLARRPSGPPSAPSAMLLAAGGAHGGGGGGGPLAIALPPSLMRVTSSRRASFGLHTHFETPAADGGETSTANSSDIPVAGPPPPVSVPPPASGGAAGPALGRSFLRPSGASAGSYPQQPGANPISLPPHLQLAMASNGSTAGTAPASAAPHAAGQTGHMHHLSSQGWAPAYGGAFGGARRAFTGPGGGPSSDGNDTDAFDQPAATGEVNNDPGVMYDGAAGGGAAAAALPQPSMVRAAAAAAAALGLVGSGGGGGGGVGVEASNAVAVVLVVGGEGMLRMPLRALELPLRAALARRPGTTVSFRVSGLSHDGMRQLRALMGIAKVPMPERTYAWLLPSQSMQHLSITGVAPPPGAGAAAAGYSGYNALGFSGYAGGGGVSGGQSGLRMALQSLVAMGSNVSRAVSRMDSGNGFAGGGGAAASGTGTAMYSHMPSYYDNLGAPLDLGYILPPMDSAEPSGYLSGYMMGTYAPQQAAAAAAAYQPQGTEAAAGTLDSPPEGAQPAPTAAQLVLQSQPSQQPLPSQRLLQAPPGVVNREELLALQLQFSRGLCSGPNSMDRSGVAGGSAGGAGGGGSSRKPRSAERRAGGANPGQAVPAGSNPVAAAAAAAAAFGQAYADGRSGADGAGGGVHVSAPLARMPPSTAAFQPGLPPPPPSNPASRRSSAVSPPGSATSHHASHAAHAHRASLGSFSSRPGSAAAPAPVPAPAGLAAPPPPEPDHLQSPFGATGPAGTPFQGHTPRGSPRGTATGEDPAAAAAYLQQQQQHGMYMPHLVRIHTGHALPLSAGRRPSSAAPVATAAGAGTRPLSGAMSLAAAAPPPPQGMVLVQLRTSSRPASGRNVLPAGQAGAAASSSQPSNVQLLLGRGAHHGPSPHAAAETQAAVAAAMAALAERANAAGGRLRPLPPPTVLQASGLLHGAAGGGSSLYGSYGGGAAGAAAGSHMSGAYVVSGTVLSSGMILASGGDAGGGGGGAGGGGGGGGGSRSHYYSGGSVAPVGMMDSLPDEDPAVMDDDEDSKFTGTLENVRPSAGRMRPGTATSTGRGAGAGVGDLRSGNGGHGATSHVCVGAFGSTAEYHHTGSVGQQQYPSAAAAVAAASASATPAAALAAALDAGGGMSPGLLPLPSGSGWPRVALPRPSGAGAGDDSGCTAGSTGGVQQWAPLPSLGRVNAAAVDSAGGLLSGASPFTSPSAASGNLLPPPMASLLVSGGSLQRGGLHRMTTGGSSGRVALGGLGFGSTIDMSAGNAPNSFAAAAAAAFVQQQQQHQHQQYQQQQQYLQQYTQQQPQQQYTQHAQQQQQQQQQYASFGAAADALLPILPVPIPMPAGPLMLGPASDAASQATSRTASPMPAAGTPAGGRSGATSASAPRSGANAQPSKSPSPTALSSLGMLPPPDPLLFTQEGVLLPRRTSSATDASGPTAAGGGNGATSRHVLEHPASRSSPVRPGSAGADGGGGAASHRHGQGLRGQGPYGGGSAASSPPTLHLSGGQAEGSGTSADIGGPSAVAAVATAALEAREGAGGGGGLLRIGSSGRRPAAEGASSIGSGGGGFPAALQQRVMSHGAPSHPGSAHGQHSALMELQQQGGVPGSQGQPQQQMQAQQVPQQMQMQRMAAIPESRPFPRQHHNGGGGGGDIGLSEGESGSGGDGSHDYGGDGQPNVLYSGCSSGEGGSSKLLLRRGGTGNSGGEGGDTGAGAVGVLSSGSHAVGSGAAGGAAAAAGGAGVGGSGGWPVQTLV</sequence>
<feature type="region of interest" description="Disordered" evidence="2">
    <location>
        <begin position="1743"/>
        <end position="1766"/>
    </location>
</feature>
<feature type="region of interest" description="Disordered" evidence="2">
    <location>
        <begin position="894"/>
        <end position="921"/>
    </location>
</feature>
<feature type="compositionally biased region" description="Basic residues" evidence="2">
    <location>
        <begin position="3577"/>
        <end position="3586"/>
    </location>
</feature>
<dbReference type="InParanoid" id="A0A2K3D131"/>
<dbReference type="InterPro" id="IPR032675">
    <property type="entry name" value="LRR_dom_sf"/>
</dbReference>
<dbReference type="STRING" id="3055.A0A2K3D131"/>
<feature type="transmembrane region" description="Helical" evidence="3">
    <location>
        <begin position="108"/>
        <end position="132"/>
    </location>
</feature>
<evidence type="ECO:0000256" key="3">
    <source>
        <dbReference type="SAM" id="Phobius"/>
    </source>
</evidence>
<feature type="region of interest" description="Disordered" evidence="2">
    <location>
        <begin position="2700"/>
        <end position="2796"/>
    </location>
</feature>
<feature type="region of interest" description="Disordered" evidence="2">
    <location>
        <begin position="1014"/>
        <end position="1034"/>
    </location>
</feature>
<feature type="region of interest" description="Disordered" evidence="2">
    <location>
        <begin position="1679"/>
        <end position="1725"/>
    </location>
</feature>
<feature type="region of interest" description="Disordered" evidence="2">
    <location>
        <begin position="4484"/>
        <end position="4567"/>
    </location>
</feature>
<feature type="compositionally biased region" description="Low complexity" evidence="2">
    <location>
        <begin position="777"/>
        <end position="801"/>
    </location>
</feature>
<feature type="region of interest" description="Disordered" evidence="2">
    <location>
        <begin position="2037"/>
        <end position="2073"/>
    </location>
</feature>
<dbReference type="PANTHER" id="PTHR21451">
    <property type="entry name" value="HISTONE H3 METHYLTRANSFERASE"/>
    <property type="match status" value="1"/>
</dbReference>
<feature type="compositionally biased region" description="Gly residues" evidence="2">
    <location>
        <begin position="2848"/>
        <end position="2860"/>
    </location>
</feature>
<comment type="subcellular location">
    <subcellularLocation>
        <location evidence="1">Cytoplasm</location>
        <location evidence="1">Cytoskeleton</location>
        <location evidence="1">Cilium axoneme</location>
    </subcellularLocation>
</comment>
<dbReference type="GO" id="GO:0051726">
    <property type="term" value="P:regulation of cell cycle"/>
    <property type="evidence" value="ECO:0007669"/>
    <property type="project" value="InterPro"/>
</dbReference>
<evidence type="ECO:0000256" key="1">
    <source>
        <dbReference type="ARBA" id="ARBA00004430"/>
    </source>
</evidence>
<feature type="region of interest" description="Disordered" evidence="2">
    <location>
        <begin position="2203"/>
        <end position="2227"/>
    </location>
</feature>
<evidence type="ECO:0000256" key="2">
    <source>
        <dbReference type="SAM" id="MobiDB-lite"/>
    </source>
</evidence>
<keyword evidence="3" id="KW-0812">Transmembrane</keyword>
<dbReference type="GO" id="GO:0031151">
    <property type="term" value="F:histone H3K79 methyltransferase activity"/>
    <property type="evidence" value="ECO:0007669"/>
    <property type="project" value="InterPro"/>
</dbReference>
<evidence type="ECO:0000313" key="5">
    <source>
        <dbReference type="Proteomes" id="UP000006906"/>
    </source>
</evidence>
<feature type="region of interest" description="Disordered" evidence="2">
    <location>
        <begin position="4231"/>
        <end position="4399"/>
    </location>
</feature>
<feature type="compositionally biased region" description="Low complexity" evidence="2">
    <location>
        <begin position="3559"/>
        <end position="3576"/>
    </location>
</feature>
<feature type="compositionally biased region" description="Gly residues" evidence="2">
    <location>
        <begin position="902"/>
        <end position="915"/>
    </location>
</feature>
<feature type="region of interest" description="Disordered" evidence="2">
    <location>
        <begin position="2261"/>
        <end position="2311"/>
    </location>
</feature>
<proteinExistence type="predicted"/>
<feature type="compositionally biased region" description="Low complexity" evidence="2">
    <location>
        <begin position="3037"/>
        <end position="3059"/>
    </location>
</feature>
<feature type="region of interest" description="Disordered" evidence="2">
    <location>
        <begin position="445"/>
        <end position="470"/>
    </location>
</feature>
<feature type="compositionally biased region" description="Gly residues" evidence="2">
    <location>
        <begin position="1788"/>
        <end position="1814"/>
    </location>
</feature>
<feature type="compositionally biased region" description="Pro residues" evidence="2">
    <location>
        <begin position="2981"/>
        <end position="2993"/>
    </location>
</feature>
<feature type="region of interest" description="Disordered" evidence="2">
    <location>
        <begin position="1444"/>
        <end position="1463"/>
    </location>
</feature>
<feature type="compositionally biased region" description="Low complexity" evidence="2">
    <location>
        <begin position="4261"/>
        <end position="4272"/>
    </location>
</feature>
<feature type="compositionally biased region" description="Gly residues" evidence="2">
    <location>
        <begin position="4365"/>
        <end position="4376"/>
    </location>
</feature>
<dbReference type="OrthoDB" id="551823at2759"/>
<feature type="region of interest" description="Disordered" evidence="2">
    <location>
        <begin position="2842"/>
        <end position="2863"/>
    </location>
</feature>
<feature type="compositionally biased region" description="Low complexity" evidence="2">
    <location>
        <begin position="2700"/>
        <end position="2743"/>
    </location>
</feature>
<keyword evidence="3" id="KW-1133">Transmembrane helix</keyword>
<feature type="compositionally biased region" description="Low complexity" evidence="2">
    <location>
        <begin position="2446"/>
        <end position="2460"/>
    </location>
</feature>
<feature type="region of interest" description="Disordered" evidence="2">
    <location>
        <begin position="4597"/>
        <end position="4636"/>
    </location>
</feature>
<feature type="compositionally biased region" description="Low complexity" evidence="2">
    <location>
        <begin position="4428"/>
        <end position="4444"/>
    </location>
</feature>
<feature type="compositionally biased region" description="Low complexity" evidence="2">
    <location>
        <begin position="4484"/>
        <end position="4510"/>
    </location>
</feature>
<dbReference type="Gene3D" id="3.80.10.10">
    <property type="entry name" value="Ribonuclease Inhibitor"/>
    <property type="match status" value="1"/>
</dbReference>
<dbReference type="Proteomes" id="UP000006906">
    <property type="component" value="Chromosome 13"/>
</dbReference>
<feature type="compositionally biased region" description="Polar residues" evidence="2">
    <location>
        <begin position="4237"/>
        <end position="4246"/>
    </location>
</feature>
<feature type="transmembrane region" description="Helical" evidence="3">
    <location>
        <begin position="224"/>
        <end position="244"/>
    </location>
</feature>
<feature type="region of interest" description="Disordered" evidence="2">
    <location>
        <begin position="3458"/>
        <end position="3496"/>
    </location>
</feature>
<reference evidence="4 5" key="1">
    <citation type="journal article" date="2007" name="Science">
        <title>The Chlamydomonas genome reveals the evolution of key animal and plant functions.</title>
        <authorList>
            <person name="Merchant S.S."/>
            <person name="Prochnik S.E."/>
            <person name="Vallon O."/>
            <person name="Harris E.H."/>
            <person name="Karpowicz S.J."/>
            <person name="Witman G.B."/>
            <person name="Terry A."/>
            <person name="Salamov A."/>
            <person name="Fritz-Laylin L.K."/>
            <person name="Marechal-Drouard L."/>
            <person name="Marshall W.F."/>
            <person name="Qu L.H."/>
            <person name="Nelson D.R."/>
            <person name="Sanderfoot A.A."/>
            <person name="Spalding M.H."/>
            <person name="Kapitonov V.V."/>
            <person name="Ren Q."/>
            <person name="Ferris P."/>
            <person name="Lindquist E."/>
            <person name="Shapiro H."/>
            <person name="Lucas S.M."/>
            <person name="Grimwood J."/>
            <person name="Schmutz J."/>
            <person name="Cardol P."/>
            <person name="Cerutti H."/>
            <person name="Chanfreau G."/>
            <person name="Chen C.L."/>
            <person name="Cognat V."/>
            <person name="Croft M.T."/>
            <person name="Dent R."/>
            <person name="Dutcher S."/>
            <person name="Fernandez E."/>
            <person name="Fukuzawa H."/>
            <person name="Gonzalez-Ballester D."/>
            <person name="Gonzalez-Halphen D."/>
            <person name="Hallmann A."/>
            <person name="Hanikenne M."/>
            <person name="Hippler M."/>
            <person name="Inwood W."/>
            <person name="Jabbari K."/>
            <person name="Kalanon M."/>
            <person name="Kuras R."/>
            <person name="Lefebvre P.A."/>
            <person name="Lemaire S.D."/>
            <person name="Lobanov A.V."/>
            <person name="Lohr M."/>
            <person name="Manuell A."/>
            <person name="Meier I."/>
            <person name="Mets L."/>
            <person name="Mittag M."/>
            <person name="Mittelmeier T."/>
            <person name="Moroney J.V."/>
            <person name="Moseley J."/>
            <person name="Napoli C."/>
            <person name="Nedelcu A.M."/>
            <person name="Niyogi K."/>
            <person name="Novoselov S.V."/>
            <person name="Paulsen I.T."/>
            <person name="Pazour G."/>
            <person name="Purton S."/>
            <person name="Ral J.P."/>
            <person name="Riano-Pachon D.M."/>
            <person name="Riekhof W."/>
            <person name="Rymarquis L."/>
            <person name="Schroda M."/>
            <person name="Stern D."/>
            <person name="Umen J."/>
            <person name="Willows R."/>
            <person name="Wilson N."/>
            <person name="Zimmer S.L."/>
            <person name="Allmer J."/>
            <person name="Balk J."/>
            <person name="Bisova K."/>
            <person name="Chen C.J."/>
            <person name="Elias M."/>
            <person name="Gendler K."/>
            <person name="Hauser C."/>
            <person name="Lamb M.R."/>
            <person name="Ledford H."/>
            <person name="Long J.C."/>
            <person name="Minagawa J."/>
            <person name="Page M.D."/>
            <person name="Pan J."/>
            <person name="Pootakham W."/>
            <person name="Roje S."/>
            <person name="Rose A."/>
            <person name="Stahlberg E."/>
            <person name="Terauchi A.M."/>
            <person name="Yang P."/>
            <person name="Ball S."/>
            <person name="Bowler C."/>
            <person name="Dieckmann C.L."/>
            <person name="Gladyshev V.N."/>
            <person name="Green P."/>
            <person name="Jorgensen R."/>
            <person name="Mayfield S."/>
            <person name="Mueller-Roeber B."/>
            <person name="Rajamani S."/>
            <person name="Sayre R.T."/>
            <person name="Brokstein P."/>
            <person name="Dubchak I."/>
            <person name="Goodstein D."/>
            <person name="Hornick L."/>
            <person name="Huang Y.W."/>
            <person name="Jhaveri J."/>
            <person name="Luo Y."/>
            <person name="Martinez D."/>
            <person name="Ngau W.C."/>
            <person name="Otillar B."/>
            <person name="Poliakov A."/>
            <person name="Porter A."/>
            <person name="Szajkowski L."/>
            <person name="Werner G."/>
            <person name="Zhou K."/>
            <person name="Grigoriev I.V."/>
            <person name="Rokhsar D.S."/>
            <person name="Grossman A.R."/>
        </authorList>
    </citation>
    <scope>NUCLEOTIDE SEQUENCE [LARGE SCALE GENOMIC DNA]</scope>
    <source>
        <strain evidence="5">CC-503</strain>
    </source>
</reference>
<feature type="transmembrane region" description="Helical" evidence="3">
    <location>
        <begin position="256"/>
        <end position="276"/>
    </location>
</feature>
<feature type="region of interest" description="Disordered" evidence="2">
    <location>
        <begin position="3737"/>
        <end position="3758"/>
    </location>
</feature>
<dbReference type="GO" id="GO:0005930">
    <property type="term" value="C:axoneme"/>
    <property type="evidence" value="ECO:0007669"/>
    <property type="project" value="UniProtKB-SubCell"/>
</dbReference>
<dbReference type="RefSeq" id="XP_042917733.1">
    <property type="nucleotide sequence ID" value="XM_043069758.1"/>
</dbReference>
<feature type="region of interest" description="Disordered" evidence="2">
    <location>
        <begin position="777"/>
        <end position="842"/>
    </location>
</feature>
<feature type="compositionally biased region" description="Low complexity" evidence="2">
    <location>
        <begin position="372"/>
        <end position="385"/>
    </location>
</feature>
<accession>A0A2K3D131</accession>
<feature type="region of interest" description="Disordered" evidence="2">
    <location>
        <begin position="2567"/>
        <end position="2608"/>
    </location>
</feature>
<feature type="compositionally biased region" description="Gly residues" evidence="2">
    <location>
        <begin position="2569"/>
        <end position="2586"/>
    </location>
</feature>
<feature type="region of interest" description="Disordered" evidence="2">
    <location>
        <begin position="1920"/>
        <end position="1941"/>
    </location>
</feature>
<feature type="compositionally biased region" description="Pro residues" evidence="2">
    <location>
        <begin position="3603"/>
        <end position="3617"/>
    </location>
</feature>
<feature type="compositionally biased region" description="Low complexity" evidence="2">
    <location>
        <begin position="3744"/>
        <end position="3758"/>
    </location>
</feature>
<feature type="region of interest" description="Disordered" evidence="2">
    <location>
        <begin position="1585"/>
        <end position="1613"/>
    </location>
</feature>
<dbReference type="GeneID" id="66056069"/>
<evidence type="ECO:0000313" key="4">
    <source>
        <dbReference type="EMBL" id="PNW74240.1"/>
    </source>
</evidence>
<feature type="region of interest" description="Disordered" evidence="2">
    <location>
        <begin position="2960"/>
        <end position="3067"/>
    </location>
</feature>
<keyword evidence="3" id="KW-0472">Membrane</keyword>
<feature type="transmembrane region" description="Helical" evidence="3">
    <location>
        <begin position="139"/>
        <end position="162"/>
    </location>
</feature>
<name>A0A2K3D131_CHLRE</name>
<dbReference type="KEGG" id="cre:CHLRE_13g590850v5"/>
<feature type="compositionally biased region" description="Gly residues" evidence="2">
    <location>
        <begin position="3463"/>
        <end position="3476"/>
    </location>
</feature>
<feature type="compositionally biased region" description="Gly residues" evidence="2">
    <location>
        <begin position="4620"/>
        <end position="4629"/>
    </location>
</feature>
<keyword evidence="5" id="KW-1185">Reference proteome</keyword>
<feature type="compositionally biased region" description="Gly residues" evidence="2">
    <location>
        <begin position="1016"/>
        <end position="1034"/>
    </location>
</feature>
<feature type="region of interest" description="Disordered" evidence="2">
    <location>
        <begin position="1953"/>
        <end position="1979"/>
    </location>
</feature>
<dbReference type="InterPro" id="IPR030445">
    <property type="entry name" value="H3-K79_meTrfase"/>
</dbReference>
<feature type="compositionally biased region" description="Low complexity" evidence="2">
    <location>
        <begin position="2773"/>
        <end position="2783"/>
    </location>
</feature>
<dbReference type="SUPFAM" id="SSF52047">
    <property type="entry name" value="RNI-like"/>
    <property type="match status" value="1"/>
</dbReference>
<feature type="region of interest" description="Disordered" evidence="2">
    <location>
        <begin position="3540"/>
        <end position="3652"/>
    </location>
</feature>
<feature type="region of interest" description="Disordered" evidence="2">
    <location>
        <begin position="1786"/>
        <end position="1815"/>
    </location>
</feature>
<feature type="region of interest" description="Disordered" evidence="2">
    <location>
        <begin position="3920"/>
        <end position="3948"/>
    </location>
</feature>
<feature type="region of interest" description="Disordered" evidence="2">
    <location>
        <begin position="353"/>
        <end position="393"/>
    </location>
</feature>
<feature type="region of interest" description="Disordered" evidence="2">
    <location>
        <begin position="3081"/>
        <end position="3114"/>
    </location>
</feature>
<feature type="compositionally biased region" description="Gly residues" evidence="2">
    <location>
        <begin position="2593"/>
        <end position="2605"/>
    </location>
</feature>
<feature type="compositionally biased region" description="Low complexity" evidence="2">
    <location>
        <begin position="1743"/>
        <end position="1755"/>
    </location>
</feature>
<feature type="compositionally biased region" description="Gly residues" evidence="2">
    <location>
        <begin position="1555"/>
        <end position="1564"/>
    </location>
</feature>
<dbReference type="PANTHER" id="PTHR21451:SF19">
    <property type="entry name" value="ACTIVATED IN BLOCKED UNFOLDED PROTEIN RESPONSE"/>
    <property type="match status" value="1"/>
</dbReference>
<feature type="compositionally biased region" description="Polar residues" evidence="2">
    <location>
        <begin position="4273"/>
        <end position="4286"/>
    </location>
</feature>
<dbReference type="Gramene" id="PNW74240">
    <property type="protein sequence ID" value="PNW74240"/>
    <property type="gene ID" value="CHLRE_13g590850v5"/>
</dbReference>
<organism evidence="4 5">
    <name type="scientific">Chlamydomonas reinhardtii</name>
    <name type="common">Chlamydomonas smithii</name>
    <dbReference type="NCBI Taxonomy" id="3055"/>
    <lineage>
        <taxon>Eukaryota</taxon>
        <taxon>Viridiplantae</taxon>
        <taxon>Chlorophyta</taxon>
        <taxon>core chlorophytes</taxon>
        <taxon>Chlorophyceae</taxon>
        <taxon>CS clade</taxon>
        <taxon>Chlamydomonadales</taxon>
        <taxon>Chlamydomonadaceae</taxon>
        <taxon>Chlamydomonas</taxon>
    </lineage>
</organism>
<feature type="compositionally biased region" description="Low complexity" evidence="2">
    <location>
        <begin position="4597"/>
        <end position="4619"/>
    </location>
</feature>
<feature type="compositionally biased region" description="Low complexity" evidence="2">
    <location>
        <begin position="822"/>
        <end position="842"/>
    </location>
</feature>
<feature type="region of interest" description="Disordered" evidence="2">
    <location>
        <begin position="2421"/>
        <end position="2460"/>
    </location>
</feature>
<feature type="region of interest" description="Disordered" evidence="2">
    <location>
        <begin position="4418"/>
        <end position="4453"/>
    </location>
</feature>
<protein>
    <submittedName>
        <fullName evidence="4">Uncharacterized protein</fullName>
    </submittedName>
</protein>
<dbReference type="EMBL" id="CM008974">
    <property type="protein sequence ID" value="PNW74240.1"/>
    <property type="molecule type" value="Genomic_DNA"/>
</dbReference>
<gene>
    <name evidence="4" type="ORF">CHLRE_13g590850v5</name>
</gene>